<name>A0A4Y2SS13_ARAVE</name>
<organism evidence="2 3">
    <name type="scientific">Araneus ventricosus</name>
    <name type="common">Orbweaver spider</name>
    <name type="synonym">Epeira ventricosa</name>
    <dbReference type="NCBI Taxonomy" id="182803"/>
    <lineage>
        <taxon>Eukaryota</taxon>
        <taxon>Metazoa</taxon>
        <taxon>Ecdysozoa</taxon>
        <taxon>Arthropoda</taxon>
        <taxon>Chelicerata</taxon>
        <taxon>Arachnida</taxon>
        <taxon>Araneae</taxon>
        <taxon>Araneomorphae</taxon>
        <taxon>Entelegynae</taxon>
        <taxon>Araneoidea</taxon>
        <taxon>Araneidae</taxon>
        <taxon>Araneus</taxon>
    </lineage>
</organism>
<feature type="region of interest" description="Disordered" evidence="1">
    <location>
        <begin position="78"/>
        <end position="107"/>
    </location>
</feature>
<gene>
    <name evidence="2" type="ORF">AVEN_183724_1</name>
</gene>
<evidence type="ECO:0000256" key="1">
    <source>
        <dbReference type="SAM" id="MobiDB-lite"/>
    </source>
</evidence>
<reference evidence="2 3" key="1">
    <citation type="journal article" date="2019" name="Sci. Rep.">
        <title>Orb-weaving spider Araneus ventricosus genome elucidates the spidroin gene catalogue.</title>
        <authorList>
            <person name="Kono N."/>
            <person name="Nakamura H."/>
            <person name="Ohtoshi R."/>
            <person name="Moran D.A.P."/>
            <person name="Shinohara A."/>
            <person name="Yoshida Y."/>
            <person name="Fujiwara M."/>
            <person name="Mori M."/>
            <person name="Tomita M."/>
            <person name="Arakawa K."/>
        </authorList>
    </citation>
    <scope>NUCLEOTIDE SEQUENCE [LARGE SCALE GENOMIC DNA]</scope>
</reference>
<evidence type="ECO:0000313" key="2">
    <source>
        <dbReference type="EMBL" id="GBN91074.1"/>
    </source>
</evidence>
<keyword evidence="3" id="KW-1185">Reference proteome</keyword>
<proteinExistence type="predicted"/>
<comment type="caution">
    <text evidence="2">The sequence shown here is derived from an EMBL/GenBank/DDBJ whole genome shotgun (WGS) entry which is preliminary data.</text>
</comment>
<feature type="non-terminal residue" evidence="2">
    <location>
        <position position="107"/>
    </location>
</feature>
<dbReference type="AlphaFoldDB" id="A0A4Y2SS13"/>
<dbReference type="Proteomes" id="UP000499080">
    <property type="component" value="Unassembled WGS sequence"/>
</dbReference>
<sequence>MLSGCSSPHPSSGDGEGKRVVLLSLQEKLRRKKKAISTLFFCRENFLQRRRAETLLKPPQVQRARSVISELKAGGGGERWLGAEGRRRPAARAGRDGRQPLGPRSAA</sequence>
<accession>A0A4Y2SS13</accession>
<protein>
    <submittedName>
        <fullName evidence="2">Uncharacterized protein</fullName>
    </submittedName>
</protein>
<evidence type="ECO:0000313" key="3">
    <source>
        <dbReference type="Proteomes" id="UP000499080"/>
    </source>
</evidence>
<dbReference type="EMBL" id="BGPR01023701">
    <property type="protein sequence ID" value="GBN91074.1"/>
    <property type="molecule type" value="Genomic_DNA"/>
</dbReference>